<dbReference type="PROSITE" id="PS50237">
    <property type="entry name" value="HECT"/>
    <property type="match status" value="1"/>
</dbReference>
<dbReference type="InterPro" id="IPR044611">
    <property type="entry name" value="E3A/B/C-like"/>
</dbReference>
<dbReference type="GeneID" id="110252615"/>
<dbReference type="Gene3D" id="3.90.1750.10">
    <property type="entry name" value="Hect, E3 ligase catalytic domains"/>
    <property type="match status" value="1"/>
</dbReference>
<dbReference type="AlphaFoldDB" id="A0A913YVF8"/>
<dbReference type="PANTHER" id="PTHR45700">
    <property type="entry name" value="UBIQUITIN-PROTEIN LIGASE E3C"/>
    <property type="match status" value="1"/>
</dbReference>
<evidence type="ECO:0000313" key="8">
    <source>
        <dbReference type="Proteomes" id="UP000887567"/>
    </source>
</evidence>
<name>A0A913YVF8_EXADI</name>
<comment type="catalytic activity">
    <reaction evidence="1">
        <text>S-ubiquitinyl-[E2 ubiquitin-conjugating enzyme]-L-cysteine + [acceptor protein]-L-lysine = [E2 ubiquitin-conjugating enzyme]-L-cysteine + N(6)-ubiquitinyl-[acceptor protein]-L-lysine.</text>
        <dbReference type="EC" id="2.3.2.26"/>
    </reaction>
</comment>
<dbReference type="EnsemblMetazoa" id="XM_028663247.1">
    <property type="protein sequence ID" value="XP_028519048.1"/>
    <property type="gene ID" value="LOC110252615"/>
</dbReference>
<proteinExistence type="predicted"/>
<dbReference type="GO" id="GO:0006511">
    <property type="term" value="P:ubiquitin-dependent protein catabolic process"/>
    <property type="evidence" value="ECO:0007669"/>
    <property type="project" value="TreeGrafter"/>
</dbReference>
<dbReference type="SMART" id="SM00119">
    <property type="entry name" value="HECTc"/>
    <property type="match status" value="1"/>
</dbReference>
<sequence length="193" mass="22052">MYDLSFHFQVVELLPNGKDIAVTNSNRILYIHLVADYRLNRQIHSYCQVFRAGLAGVIDLDWLRMFDHQEIQVLISGAQVPVDVDDLKRNTNYSGGFNEDHPCIQSFWRAVESFDDTQKRQLLKFVTSCSRPPLLGFKDLYPAFCVHSAGQEDRLPTASTCMNLLKLPEFPDDDTMREKLLYAVESGAGFELS</sequence>
<evidence type="ECO:0000259" key="6">
    <source>
        <dbReference type="PROSITE" id="PS50237"/>
    </source>
</evidence>
<evidence type="ECO:0000256" key="3">
    <source>
        <dbReference type="ARBA" id="ARBA00022679"/>
    </source>
</evidence>
<dbReference type="RefSeq" id="XP_028519048.1">
    <property type="nucleotide sequence ID" value="XM_028663247.1"/>
</dbReference>
<dbReference type="KEGG" id="epa:110252615"/>
<dbReference type="EC" id="2.3.2.26" evidence="2"/>
<feature type="domain" description="HECT" evidence="6">
    <location>
        <begin position="12"/>
        <end position="193"/>
    </location>
</feature>
<dbReference type="InterPro" id="IPR035983">
    <property type="entry name" value="Hect_E3_ubiquitin_ligase"/>
</dbReference>
<evidence type="ECO:0000256" key="5">
    <source>
        <dbReference type="PROSITE-ProRule" id="PRU00104"/>
    </source>
</evidence>
<organism evidence="7 8">
    <name type="scientific">Exaiptasia diaphana</name>
    <name type="common">Tropical sea anemone</name>
    <name type="synonym">Aiptasia pulchella</name>
    <dbReference type="NCBI Taxonomy" id="2652724"/>
    <lineage>
        <taxon>Eukaryota</taxon>
        <taxon>Metazoa</taxon>
        <taxon>Cnidaria</taxon>
        <taxon>Anthozoa</taxon>
        <taxon>Hexacorallia</taxon>
        <taxon>Actiniaria</taxon>
        <taxon>Aiptasiidae</taxon>
        <taxon>Exaiptasia</taxon>
    </lineage>
</organism>
<keyword evidence="3" id="KW-0808">Transferase</keyword>
<dbReference type="Pfam" id="PF00632">
    <property type="entry name" value="HECT"/>
    <property type="match status" value="1"/>
</dbReference>
<reference evidence="7" key="1">
    <citation type="submission" date="2022-11" db="UniProtKB">
        <authorList>
            <consortium name="EnsemblMetazoa"/>
        </authorList>
    </citation>
    <scope>IDENTIFICATION</scope>
</reference>
<evidence type="ECO:0000256" key="2">
    <source>
        <dbReference type="ARBA" id="ARBA00012485"/>
    </source>
</evidence>
<dbReference type="SUPFAM" id="SSF56204">
    <property type="entry name" value="Hect, E3 ligase catalytic domain"/>
    <property type="match status" value="1"/>
</dbReference>
<dbReference type="FunFam" id="3.30.2410.10:FF:000011">
    <property type="entry name" value="Putative Ubiquitin-protein ligase E3C"/>
    <property type="match status" value="1"/>
</dbReference>
<dbReference type="InterPro" id="IPR000569">
    <property type="entry name" value="HECT_dom"/>
</dbReference>
<evidence type="ECO:0000256" key="1">
    <source>
        <dbReference type="ARBA" id="ARBA00000885"/>
    </source>
</evidence>
<dbReference type="PANTHER" id="PTHR45700:SF2">
    <property type="entry name" value="UBIQUITIN-PROTEIN LIGASE E3C"/>
    <property type="match status" value="1"/>
</dbReference>
<dbReference type="GO" id="GO:0061630">
    <property type="term" value="F:ubiquitin protein ligase activity"/>
    <property type="evidence" value="ECO:0007669"/>
    <property type="project" value="UniProtKB-EC"/>
</dbReference>
<keyword evidence="4 5" id="KW-0833">Ubl conjugation pathway</keyword>
<accession>A0A913YVF8</accession>
<dbReference type="Gene3D" id="3.30.2410.10">
    <property type="entry name" value="Hect, E3 ligase catalytic domain"/>
    <property type="match status" value="1"/>
</dbReference>
<protein>
    <recommendedName>
        <fullName evidence="2">HECT-type E3 ubiquitin transferase</fullName>
        <ecNumber evidence="2">2.3.2.26</ecNumber>
    </recommendedName>
</protein>
<dbReference type="OrthoDB" id="8068875at2759"/>
<dbReference type="GO" id="GO:0000209">
    <property type="term" value="P:protein polyubiquitination"/>
    <property type="evidence" value="ECO:0007669"/>
    <property type="project" value="InterPro"/>
</dbReference>
<keyword evidence="8" id="KW-1185">Reference proteome</keyword>
<dbReference type="OMA" id="VEGFYSI"/>
<evidence type="ECO:0000313" key="7">
    <source>
        <dbReference type="EnsemblMetazoa" id="XP_028519048.1"/>
    </source>
</evidence>
<dbReference type="Proteomes" id="UP000887567">
    <property type="component" value="Unplaced"/>
</dbReference>
<feature type="active site" description="Glycyl thioester intermediate" evidence="5">
    <location>
        <position position="161"/>
    </location>
</feature>
<evidence type="ECO:0000256" key="4">
    <source>
        <dbReference type="ARBA" id="ARBA00022786"/>
    </source>
</evidence>
<dbReference type="Gene3D" id="3.30.2160.10">
    <property type="entry name" value="Hect, E3 ligase catalytic domain"/>
    <property type="match status" value="1"/>
</dbReference>